<dbReference type="SUPFAM" id="SSF48695">
    <property type="entry name" value="Multiheme cytochromes"/>
    <property type="match status" value="1"/>
</dbReference>
<comment type="caution">
    <text evidence="2">The sequence shown here is derived from an EMBL/GenBank/DDBJ whole genome shotgun (WGS) entry which is preliminary data.</text>
</comment>
<dbReference type="OrthoDB" id="9814800at2"/>
<dbReference type="GO" id="GO:0009166">
    <property type="term" value="P:nucleotide catabolic process"/>
    <property type="evidence" value="ECO:0007669"/>
    <property type="project" value="InterPro"/>
</dbReference>
<dbReference type="GO" id="GO:0016787">
    <property type="term" value="F:hydrolase activity"/>
    <property type="evidence" value="ECO:0007669"/>
    <property type="project" value="InterPro"/>
</dbReference>
<evidence type="ECO:0000259" key="1">
    <source>
        <dbReference type="Pfam" id="PF13435"/>
    </source>
</evidence>
<sequence>MAALSCIPTPIASPTWRGWGMLGAGLALTCLAGNSGCDFGNAAPSKPLLIAISGDTAGWIVPCGCTTNQSGGLLRRGTYLDQLRQQGDLVYLDAGGALHGTSPYDIAKFEAILQGEKKMGISLHNIGAAEAALGEAELRRIEQTLDDEPLFLSANVHNHSGQPLGIPAKVLEIGQRRVLVIGVLSPSFATDQLEVSDPKQAILNELQRSQESGGHDVSIVLAYLPEEELRELASQLPEVDAIVGGPTGQAMAPEQNGPLLLASATNKGKFLIRLTLPVGKKQRMTGEVVEMTEDFAESPGQQANLDDFYQELAARDFMSSETSFETAPAGESHRIAGTKSCRQCHEADCQVWEHSAHAHAWQTLLKTGSQVDSYCQQCHVTGFGLPGGFVSAKRSLDRVNVGCESCHGPSQRHAEQPQQRTYHFQNAASTCVRCHDPENSPLFDYDTYWPRIEHGLKGTS</sequence>
<dbReference type="RefSeq" id="WP_114367153.1">
    <property type="nucleotide sequence ID" value="NZ_QPEX01000010.1"/>
</dbReference>
<dbReference type="InterPro" id="IPR036280">
    <property type="entry name" value="Multihaem_cyt_sf"/>
</dbReference>
<dbReference type="Gene3D" id="1.10.1130.10">
    <property type="entry name" value="Flavocytochrome C3, Chain A"/>
    <property type="match status" value="1"/>
</dbReference>
<accession>A0A368KUV1</accession>
<organism evidence="2 3">
    <name type="scientific">Bremerella cremea</name>
    <dbReference type="NCBI Taxonomy" id="1031537"/>
    <lineage>
        <taxon>Bacteria</taxon>
        <taxon>Pseudomonadati</taxon>
        <taxon>Planctomycetota</taxon>
        <taxon>Planctomycetia</taxon>
        <taxon>Pirellulales</taxon>
        <taxon>Pirellulaceae</taxon>
        <taxon>Bremerella</taxon>
    </lineage>
</organism>
<evidence type="ECO:0000313" key="2">
    <source>
        <dbReference type="EMBL" id="RCS54086.1"/>
    </source>
</evidence>
<feature type="domain" description="Cytochrome c-552/4" evidence="1">
    <location>
        <begin position="341"/>
        <end position="408"/>
    </location>
</feature>
<evidence type="ECO:0000313" key="3">
    <source>
        <dbReference type="Proteomes" id="UP000253562"/>
    </source>
</evidence>
<dbReference type="PANTHER" id="PTHR11575:SF24">
    <property type="entry name" value="5'-NUCLEOTIDASE"/>
    <property type="match status" value="1"/>
</dbReference>
<dbReference type="AlphaFoldDB" id="A0A368KUV1"/>
<proteinExistence type="predicted"/>
<dbReference type="SUPFAM" id="SSF56300">
    <property type="entry name" value="Metallo-dependent phosphatases"/>
    <property type="match status" value="1"/>
</dbReference>
<dbReference type="InterPro" id="IPR029052">
    <property type="entry name" value="Metallo-depent_PP-like"/>
</dbReference>
<dbReference type="InterPro" id="IPR006179">
    <property type="entry name" value="5_nucleotidase/apyrase"/>
</dbReference>
<gene>
    <name evidence="2" type="ORF">DTL42_02740</name>
</gene>
<reference evidence="2 3" key="1">
    <citation type="submission" date="2018-07" db="EMBL/GenBank/DDBJ databases">
        <title>Comparative genomes isolates from brazilian mangrove.</title>
        <authorList>
            <person name="De Araujo J.E."/>
            <person name="Taketani R.G."/>
            <person name="Silva M.C.P."/>
            <person name="Lourenco M.V."/>
            <person name="Oliveira V.M."/>
            <person name="Andreote F.D."/>
        </authorList>
    </citation>
    <scope>NUCLEOTIDE SEQUENCE [LARGE SCALE GENOMIC DNA]</scope>
    <source>
        <strain evidence="2 3">HEX PRIS-MGV</strain>
    </source>
</reference>
<dbReference type="Gene3D" id="3.60.21.10">
    <property type="match status" value="1"/>
</dbReference>
<dbReference type="GO" id="GO:0030288">
    <property type="term" value="C:outer membrane-bounded periplasmic space"/>
    <property type="evidence" value="ECO:0007669"/>
    <property type="project" value="TreeGrafter"/>
</dbReference>
<dbReference type="PANTHER" id="PTHR11575">
    <property type="entry name" value="5'-NUCLEOTIDASE-RELATED"/>
    <property type="match status" value="1"/>
</dbReference>
<dbReference type="EMBL" id="QPEX01000010">
    <property type="protein sequence ID" value="RCS54086.1"/>
    <property type="molecule type" value="Genomic_DNA"/>
</dbReference>
<dbReference type="Proteomes" id="UP000253562">
    <property type="component" value="Unassembled WGS sequence"/>
</dbReference>
<name>A0A368KUV1_9BACT</name>
<protein>
    <recommendedName>
        <fullName evidence="1">Cytochrome c-552/4 domain-containing protein</fullName>
    </recommendedName>
</protein>
<dbReference type="Pfam" id="PF13435">
    <property type="entry name" value="Cytochrome_C554"/>
    <property type="match status" value="1"/>
</dbReference>
<dbReference type="InterPro" id="IPR023155">
    <property type="entry name" value="Cyt_c-552/4"/>
</dbReference>